<accession>A0A2M4C6R4</accession>
<proteinExistence type="predicted"/>
<organism evidence="2">
    <name type="scientific">Anopheles marajoara</name>
    <dbReference type="NCBI Taxonomy" id="58244"/>
    <lineage>
        <taxon>Eukaryota</taxon>
        <taxon>Metazoa</taxon>
        <taxon>Ecdysozoa</taxon>
        <taxon>Arthropoda</taxon>
        <taxon>Hexapoda</taxon>
        <taxon>Insecta</taxon>
        <taxon>Pterygota</taxon>
        <taxon>Neoptera</taxon>
        <taxon>Endopterygota</taxon>
        <taxon>Diptera</taxon>
        <taxon>Nematocera</taxon>
        <taxon>Culicoidea</taxon>
        <taxon>Culicidae</taxon>
        <taxon>Anophelinae</taxon>
        <taxon>Anopheles</taxon>
    </lineage>
</organism>
<sequence length="136" mass="14729">MKPFSPFPFLCPPLPSSLSLSLSLSMSLAAHIRPSTFREQVCSSKGRGVGGGEVVVLKNTLHSIPYRLHPATPLAGFWCSCGRPATSLRVTVVMMHPNGERTRSPKKPTKGSTAATRGCADTRTHTHTRTHAHTRE</sequence>
<dbReference type="AlphaFoldDB" id="A0A2M4C6R4"/>
<evidence type="ECO:0000256" key="1">
    <source>
        <dbReference type="SAM" id="MobiDB-lite"/>
    </source>
</evidence>
<name>A0A2M4C6R4_9DIPT</name>
<feature type="compositionally biased region" description="Basic residues" evidence="1">
    <location>
        <begin position="125"/>
        <end position="136"/>
    </location>
</feature>
<reference evidence="2" key="1">
    <citation type="submission" date="2018-01" db="EMBL/GenBank/DDBJ databases">
        <title>An insight into the sialome of Amazonian anophelines.</title>
        <authorList>
            <person name="Ribeiro J.M."/>
            <person name="Scarpassa V."/>
            <person name="Calvo E."/>
        </authorList>
    </citation>
    <scope>NUCLEOTIDE SEQUENCE</scope>
    <source>
        <tissue evidence="2">Salivary glands</tissue>
    </source>
</reference>
<protein>
    <submittedName>
        <fullName evidence="2">Putative secreted protein</fullName>
    </submittedName>
</protein>
<dbReference type="EMBL" id="GGFJ01011862">
    <property type="protein sequence ID" value="MBW61003.1"/>
    <property type="molecule type" value="Transcribed_RNA"/>
</dbReference>
<evidence type="ECO:0000313" key="2">
    <source>
        <dbReference type="EMBL" id="MBW61003.1"/>
    </source>
</evidence>
<feature type="region of interest" description="Disordered" evidence="1">
    <location>
        <begin position="96"/>
        <end position="136"/>
    </location>
</feature>